<proteinExistence type="inferred from homology"/>
<dbReference type="InterPro" id="IPR027413">
    <property type="entry name" value="GROEL-like_equatorial_sf"/>
</dbReference>
<organism evidence="4">
    <name type="scientific">Hexamita inflata</name>
    <dbReference type="NCBI Taxonomy" id="28002"/>
    <lineage>
        <taxon>Eukaryota</taxon>
        <taxon>Metamonada</taxon>
        <taxon>Diplomonadida</taxon>
        <taxon>Hexamitidae</taxon>
        <taxon>Hexamitinae</taxon>
        <taxon>Hexamita</taxon>
    </lineage>
</organism>
<reference evidence="5 6" key="2">
    <citation type="submission" date="2024-07" db="EMBL/GenBank/DDBJ databases">
        <authorList>
            <person name="Akdeniz Z."/>
        </authorList>
    </citation>
    <scope>NUCLEOTIDE SEQUENCE [LARGE SCALE GENOMIC DNA]</scope>
</reference>
<evidence type="ECO:0000313" key="6">
    <source>
        <dbReference type="Proteomes" id="UP001642409"/>
    </source>
</evidence>
<dbReference type="Proteomes" id="UP001642409">
    <property type="component" value="Unassembled WGS sequence"/>
</dbReference>
<keyword evidence="2" id="KW-0143">Chaperone</keyword>
<dbReference type="GO" id="GO:0005524">
    <property type="term" value="F:ATP binding"/>
    <property type="evidence" value="ECO:0007669"/>
    <property type="project" value="InterPro"/>
</dbReference>
<evidence type="ECO:0000256" key="2">
    <source>
        <dbReference type="ARBA" id="ARBA00023186"/>
    </source>
</evidence>
<dbReference type="Gene3D" id="3.50.7.10">
    <property type="entry name" value="GroEL"/>
    <property type="match status" value="1"/>
</dbReference>
<dbReference type="InterPro" id="IPR002423">
    <property type="entry name" value="Cpn60/GroEL/TCP-1"/>
</dbReference>
<dbReference type="SUPFAM" id="SSF48592">
    <property type="entry name" value="GroEL equatorial domain-like"/>
    <property type="match status" value="1"/>
</dbReference>
<reference evidence="4" key="1">
    <citation type="submission" date="2023-06" db="EMBL/GenBank/DDBJ databases">
        <authorList>
            <person name="Kurt Z."/>
        </authorList>
    </citation>
    <scope>NUCLEOTIDE SEQUENCE</scope>
</reference>
<comment type="caution">
    <text evidence="4">The sequence shown here is derived from an EMBL/GenBank/DDBJ whole genome shotgun (WGS) entry which is preliminary data.</text>
</comment>
<dbReference type="InterPro" id="IPR027410">
    <property type="entry name" value="TCP-1-like_intermed_sf"/>
</dbReference>
<dbReference type="PRINTS" id="PR00298">
    <property type="entry name" value="CHAPERONIN60"/>
</dbReference>
<sequence length="521" mass="56606">MQLVDQKTFASQISTALNKLIDVVSQTLGPHGRTVYLQTVNQFDPKITKDGVSVAREINFTGPELVVSQTVQRALQRVDEKAGDGTTSATILIGSLYDGCVRAVSEGRVSLPELTLQIEQATARALQIASELAMRPSENQLLQLSQTAANSDDLGRIVYEAQRSASFVSVQESPSKQDGFLFQQGVTYDSGFISPYFLKSGTEVQMSKPLVLLSDGIIQKIDEVKPALEQAFKDKRPLLVIAADIQGEALSTLLVNNLKNVVQCCAVRGFGYGNARKVNHSDLSLILNAKEVETTQSGSDNEPIKTFLDSEFCLQATITNKQTSFTVKPDPQHKITVSKAIATLNSQLQSNTVSPYEKSELQQRIAKLQQKQTVIVLGGQNSSEKKDRVVDALNTLVNARKSGIVTGSGNTQFKIAQKLLKESQNVGTKIVAEGLMGVVKKLSLNSGISPEFVLEKMSGKAAFNAKTRKFEETLQVYDSLESIQSGIKEASEAALQLIGLGGAVYEKEPENNKNAMPQMDM</sequence>
<dbReference type="GO" id="GO:0140662">
    <property type="term" value="F:ATP-dependent protein folding chaperone"/>
    <property type="evidence" value="ECO:0007669"/>
    <property type="project" value="InterPro"/>
</dbReference>
<accession>A0AA86NYL7</accession>
<evidence type="ECO:0000313" key="5">
    <source>
        <dbReference type="EMBL" id="CAL6105524.1"/>
    </source>
</evidence>
<dbReference type="Pfam" id="PF00118">
    <property type="entry name" value="Cpn60_TCP1"/>
    <property type="match status" value="1"/>
</dbReference>
<evidence type="ECO:0000256" key="1">
    <source>
        <dbReference type="ARBA" id="ARBA00006607"/>
    </source>
</evidence>
<keyword evidence="6" id="KW-1185">Reference proteome</keyword>
<dbReference type="InterPro" id="IPR001844">
    <property type="entry name" value="Cpn60/GroEL"/>
</dbReference>
<evidence type="ECO:0000313" key="4">
    <source>
        <dbReference type="EMBL" id="CAI9927585.1"/>
    </source>
</evidence>
<dbReference type="SUPFAM" id="SSF52029">
    <property type="entry name" value="GroEL apical domain-like"/>
    <property type="match status" value="1"/>
</dbReference>
<gene>
    <name evidence="4" type="ORF">HINF_LOCUS15230</name>
    <name evidence="5" type="ORF">HINF_LOCUS73304</name>
</gene>
<dbReference type="GO" id="GO:0042026">
    <property type="term" value="P:protein refolding"/>
    <property type="evidence" value="ECO:0007669"/>
    <property type="project" value="InterPro"/>
</dbReference>
<dbReference type="Gene3D" id="1.10.560.10">
    <property type="entry name" value="GroEL-like equatorial domain"/>
    <property type="match status" value="1"/>
</dbReference>
<dbReference type="EMBL" id="CAXDID020000597">
    <property type="protein sequence ID" value="CAL6105524.1"/>
    <property type="molecule type" value="Genomic_DNA"/>
</dbReference>
<protein>
    <submittedName>
        <fullName evidence="4">Chaperonin 60</fullName>
    </submittedName>
    <submittedName>
        <fullName evidence="5">Chaperonin_60</fullName>
    </submittedName>
</protein>
<comment type="similarity">
    <text evidence="1 3">Belongs to the chaperonin (HSP60) family.</text>
</comment>
<dbReference type="AlphaFoldDB" id="A0AA86NYL7"/>
<dbReference type="Gene3D" id="3.30.260.10">
    <property type="entry name" value="TCP-1-like chaperonin intermediate domain"/>
    <property type="match status" value="1"/>
</dbReference>
<dbReference type="PANTHER" id="PTHR45633">
    <property type="entry name" value="60 KDA HEAT SHOCK PROTEIN, MITOCHONDRIAL"/>
    <property type="match status" value="1"/>
</dbReference>
<name>A0AA86NYL7_9EUKA</name>
<dbReference type="EMBL" id="CATOUU010000381">
    <property type="protein sequence ID" value="CAI9927585.1"/>
    <property type="molecule type" value="Genomic_DNA"/>
</dbReference>
<evidence type="ECO:0000256" key="3">
    <source>
        <dbReference type="RuleBase" id="RU000418"/>
    </source>
</evidence>
<dbReference type="FunFam" id="3.50.7.10:FF:000001">
    <property type="entry name" value="60 kDa chaperonin"/>
    <property type="match status" value="1"/>
</dbReference>
<dbReference type="InterPro" id="IPR027409">
    <property type="entry name" value="GroEL-like_apical_dom_sf"/>
</dbReference>